<keyword evidence="4" id="KW-0804">Transcription</keyword>
<evidence type="ECO:0000313" key="6">
    <source>
        <dbReference type="EMBL" id="GAF93484.1"/>
    </source>
</evidence>
<evidence type="ECO:0000256" key="2">
    <source>
        <dbReference type="ARBA" id="ARBA00022723"/>
    </source>
</evidence>
<accession>X0TJU1</accession>
<feature type="domain" description="DNA-directed RNA polymerase II subunit RPB9-like zinc ribbon" evidence="5">
    <location>
        <begin position="2"/>
        <end position="54"/>
    </location>
</feature>
<reference evidence="6" key="1">
    <citation type="journal article" date="2014" name="Front. Microbiol.">
        <title>High frequency of phylogenetically diverse reductive dehalogenase-homologous genes in deep subseafloor sedimentary metagenomes.</title>
        <authorList>
            <person name="Kawai M."/>
            <person name="Futagami T."/>
            <person name="Toyoda A."/>
            <person name="Takaki Y."/>
            <person name="Nishi S."/>
            <person name="Hori S."/>
            <person name="Arai W."/>
            <person name="Tsubouchi T."/>
            <person name="Morono Y."/>
            <person name="Uchiyama I."/>
            <person name="Ito T."/>
            <person name="Fujiyama A."/>
            <person name="Inagaki F."/>
            <person name="Takami H."/>
        </authorList>
    </citation>
    <scope>NUCLEOTIDE SEQUENCE</scope>
    <source>
        <strain evidence="6">Expedition CK06-06</strain>
    </source>
</reference>
<dbReference type="AlphaFoldDB" id="X0TJU1"/>
<protein>
    <recommendedName>
        <fullName evidence="5">DNA-directed RNA polymerase II subunit RPB9-like zinc ribbon domain-containing protein</fullName>
    </recommendedName>
</protein>
<keyword evidence="3" id="KW-0862">Zinc</keyword>
<dbReference type="InterPro" id="IPR019761">
    <property type="entry name" value="DNA-dir_RNA_pol-M_15_CS"/>
</dbReference>
<dbReference type="EMBL" id="BARS01011764">
    <property type="protein sequence ID" value="GAF93484.1"/>
    <property type="molecule type" value="Genomic_DNA"/>
</dbReference>
<dbReference type="GO" id="GO:0006351">
    <property type="term" value="P:DNA-templated transcription"/>
    <property type="evidence" value="ECO:0007669"/>
    <property type="project" value="InterPro"/>
</dbReference>
<evidence type="ECO:0000256" key="1">
    <source>
        <dbReference type="ARBA" id="ARBA00008925"/>
    </source>
</evidence>
<evidence type="ECO:0000259" key="5">
    <source>
        <dbReference type="SMART" id="SM00661"/>
    </source>
</evidence>
<comment type="caution">
    <text evidence="6">The sequence shown here is derived from an EMBL/GenBank/DDBJ whole genome shotgun (WGS) entry which is preliminary data.</text>
</comment>
<dbReference type="SMART" id="SM00661">
    <property type="entry name" value="RPOL9"/>
    <property type="match status" value="1"/>
</dbReference>
<dbReference type="PROSITE" id="PS01030">
    <property type="entry name" value="RNA_POL_M_15KD"/>
    <property type="match status" value="1"/>
</dbReference>
<dbReference type="InterPro" id="IPR001529">
    <property type="entry name" value="Zn_ribbon_RPB9"/>
</dbReference>
<keyword evidence="2" id="KW-0479">Metal-binding</keyword>
<feature type="non-terminal residue" evidence="6">
    <location>
        <position position="63"/>
    </location>
</feature>
<gene>
    <name evidence="6" type="ORF">S01H1_21266</name>
</gene>
<dbReference type="Pfam" id="PF02150">
    <property type="entry name" value="Zn_ribbon_RPB9"/>
    <property type="match status" value="1"/>
</dbReference>
<sequence length="63" mass="7185">MEFCEKCGAMMVAFTQEDGKRVLKCRSCEHTKEIEGKLRVSQNIEKGPRDKIIVVEDDSIPMP</sequence>
<name>X0TJU1_9ZZZZ</name>
<comment type="similarity">
    <text evidence="1">Belongs to the archaeal RpoM/eukaryotic RPA12/RPB9/RPC11 RNA polymerase family.</text>
</comment>
<dbReference type="GO" id="GO:0046872">
    <property type="term" value="F:metal ion binding"/>
    <property type="evidence" value="ECO:0007669"/>
    <property type="project" value="UniProtKB-KW"/>
</dbReference>
<organism evidence="6">
    <name type="scientific">marine sediment metagenome</name>
    <dbReference type="NCBI Taxonomy" id="412755"/>
    <lineage>
        <taxon>unclassified sequences</taxon>
        <taxon>metagenomes</taxon>
        <taxon>ecological metagenomes</taxon>
    </lineage>
</organism>
<evidence type="ECO:0000256" key="3">
    <source>
        <dbReference type="ARBA" id="ARBA00022833"/>
    </source>
</evidence>
<evidence type="ECO:0000256" key="4">
    <source>
        <dbReference type="ARBA" id="ARBA00023163"/>
    </source>
</evidence>
<proteinExistence type="inferred from homology"/>